<evidence type="ECO:0000313" key="5">
    <source>
        <dbReference type="Proteomes" id="UP001159428"/>
    </source>
</evidence>
<evidence type="ECO:0000313" key="4">
    <source>
        <dbReference type="EMBL" id="CAH3129510.1"/>
    </source>
</evidence>
<dbReference type="EMBL" id="CALNXJ010000024">
    <property type="protein sequence ID" value="CAH3129510.1"/>
    <property type="molecule type" value="Genomic_DNA"/>
</dbReference>
<name>A0AAU9WX89_9CNID</name>
<dbReference type="AlphaFoldDB" id="A0AAU9WX89"/>
<accession>A0AAU9WX89</accession>
<sequence length="285" mass="32282">CNNYTNITEPTRSVDTKSAKSSLCDEGVFTGNSWIRFTGSGGTTIPEYAPEPDHCGTENPGWVQGDHPAVAEGIVQRELCFRLNHKYCHFRYNVSIRNCGTFYVYKPPDILQCQLRICTSVGMYAFFGYCLRWRQISPKVSIPAECSSNVYHELNESNRYWNSSDGTLNCDNNTITSDQWYRFTGDAGTLMAPECVPMGSCNTFAPGWINGTHPANDYQLVSRNVCVHMQDICCFKSYPVDIRNCSGYYVYKLKSPDVCYVRYCGMRGEVSKKDANHLFCMDVKL</sequence>
<feature type="non-terminal residue" evidence="4">
    <location>
        <position position="1"/>
    </location>
</feature>
<evidence type="ECO:0000259" key="3">
    <source>
        <dbReference type="Pfam" id="PF23283"/>
    </source>
</evidence>
<organism evidence="4 5">
    <name type="scientific">Pocillopora meandrina</name>
    <dbReference type="NCBI Taxonomy" id="46732"/>
    <lineage>
        <taxon>Eukaryota</taxon>
        <taxon>Metazoa</taxon>
        <taxon>Cnidaria</taxon>
        <taxon>Anthozoa</taxon>
        <taxon>Hexacorallia</taxon>
        <taxon>Scleractinia</taxon>
        <taxon>Astrocoeniina</taxon>
        <taxon>Pocilloporidae</taxon>
        <taxon>Pocillopora</taxon>
    </lineage>
</organism>
<proteinExistence type="predicted"/>
<dbReference type="Pfam" id="PF23283">
    <property type="entry name" value="D8C_UMOD"/>
    <property type="match status" value="2"/>
</dbReference>
<dbReference type="PANTHER" id="PTHR36191:SF4">
    <property type="entry name" value="VWFD DOMAIN-CONTAINING PROTEIN"/>
    <property type="match status" value="1"/>
</dbReference>
<evidence type="ECO:0000256" key="2">
    <source>
        <dbReference type="ARBA" id="ARBA00023157"/>
    </source>
</evidence>
<comment type="caution">
    <text evidence="4">The sequence shown here is derived from an EMBL/GenBank/DDBJ whole genome shotgun (WGS) entry which is preliminary data.</text>
</comment>
<feature type="domain" description="UMOD/GP2/OIT3-like D8C" evidence="3">
    <location>
        <begin position="45"/>
        <end position="118"/>
    </location>
</feature>
<feature type="domain" description="UMOD/GP2/OIT3-like D8C" evidence="3">
    <location>
        <begin position="189"/>
        <end position="264"/>
    </location>
</feature>
<feature type="non-terminal residue" evidence="4">
    <location>
        <position position="285"/>
    </location>
</feature>
<dbReference type="Proteomes" id="UP001159428">
    <property type="component" value="Unassembled WGS sequence"/>
</dbReference>
<keyword evidence="2" id="KW-1015">Disulfide bond</keyword>
<protein>
    <recommendedName>
        <fullName evidence="3">UMOD/GP2/OIT3-like D8C domain-containing protein</fullName>
    </recommendedName>
</protein>
<gene>
    <name evidence="4" type="ORF">PMEA_00013992</name>
</gene>
<reference evidence="4 5" key="1">
    <citation type="submission" date="2022-05" db="EMBL/GenBank/DDBJ databases">
        <authorList>
            <consortium name="Genoscope - CEA"/>
            <person name="William W."/>
        </authorList>
    </citation>
    <scope>NUCLEOTIDE SEQUENCE [LARGE SCALE GENOMIC DNA]</scope>
</reference>
<dbReference type="InterPro" id="IPR057774">
    <property type="entry name" value="D8C_UMOD/GP2/OIT3-like"/>
</dbReference>
<keyword evidence="5" id="KW-1185">Reference proteome</keyword>
<evidence type="ECO:0000256" key="1">
    <source>
        <dbReference type="ARBA" id="ARBA00022729"/>
    </source>
</evidence>
<keyword evidence="1" id="KW-0732">Signal</keyword>
<dbReference type="PANTHER" id="PTHR36191">
    <property type="entry name" value="ENDO/EXONUCLEASE/PHOSPHATASE DOMAIN-CONTAINING PROTEIN-RELATED"/>
    <property type="match status" value="1"/>
</dbReference>